<comment type="subunit">
    <text evidence="1">Collagen polypeptide chains are complexed within the cuticle by disulfide bonds and other types of covalent cross-links.</text>
</comment>
<gene>
    <name evidence="7" type="ORF">MSPICULIGERA_LOCUS20232</name>
</gene>
<reference evidence="7" key="1">
    <citation type="submission" date="2023-06" db="EMBL/GenBank/DDBJ databases">
        <authorList>
            <person name="Delattre M."/>
        </authorList>
    </citation>
    <scope>NUCLEOTIDE SEQUENCE</scope>
    <source>
        <strain evidence="7">AF72</strain>
    </source>
</reference>
<keyword evidence="2" id="KW-0677">Repeat</keyword>
<sequence length="297" mass="33496">MGLERGALWVATTASAFALIGCLAFAGYMFNDINEWRTTSQHDLREFRLAANEAWTEMHGGRAGHSAHRKAPIHGLFRREKRQAQCNCGAQPNNCPRGPPGPPGQAGHPGEDGHPGEHGQDGQQGISQLSSMTSATPMTSSDIAYSQFHLRQCVSQLLRSSRRYPDQYDLYCELNEQYNEILFAADTLVKYILQLNEWIIVSNEDDEIAEGQAVDAQIGAIVYLSRYACQPMGQTRNLTINACSRLIARVQQDIDNIKSHPMLMMSYIYTKIEKDIDDILQQTKYFMDTIDTYYYIE</sequence>
<keyword evidence="8" id="KW-1185">Reference proteome</keyword>
<dbReference type="PANTHER" id="PTHR24637:SF377">
    <property type="entry name" value="COLLAGEN TYPE IX ALPHA 1 CHAIN"/>
    <property type="match status" value="1"/>
</dbReference>
<evidence type="ECO:0000313" key="8">
    <source>
        <dbReference type="Proteomes" id="UP001177023"/>
    </source>
</evidence>
<evidence type="ECO:0000313" key="7">
    <source>
        <dbReference type="EMBL" id="CAJ0582089.1"/>
    </source>
</evidence>
<keyword evidence="5" id="KW-0812">Transmembrane</keyword>
<dbReference type="PROSITE" id="PS51257">
    <property type="entry name" value="PROKAR_LIPOPROTEIN"/>
    <property type="match status" value="1"/>
</dbReference>
<evidence type="ECO:0000259" key="6">
    <source>
        <dbReference type="SMART" id="SM01088"/>
    </source>
</evidence>
<dbReference type="AlphaFoldDB" id="A0AA36D9C2"/>
<keyword evidence="5" id="KW-0472">Membrane</keyword>
<accession>A0AA36D9C2</accession>
<proteinExistence type="predicted"/>
<dbReference type="InterPro" id="IPR002486">
    <property type="entry name" value="Col_cuticle_N"/>
</dbReference>
<dbReference type="PANTHER" id="PTHR24637">
    <property type="entry name" value="COLLAGEN"/>
    <property type="match status" value="1"/>
</dbReference>
<evidence type="ECO:0000256" key="5">
    <source>
        <dbReference type="SAM" id="Phobius"/>
    </source>
</evidence>
<keyword evidence="5" id="KW-1133">Transmembrane helix</keyword>
<dbReference type="Proteomes" id="UP001177023">
    <property type="component" value="Unassembled WGS sequence"/>
</dbReference>
<dbReference type="Pfam" id="PF01484">
    <property type="entry name" value="Col_cuticle_N"/>
    <property type="match status" value="1"/>
</dbReference>
<evidence type="ECO:0000256" key="3">
    <source>
        <dbReference type="ARBA" id="ARBA00023157"/>
    </source>
</evidence>
<feature type="transmembrane region" description="Helical" evidence="5">
    <location>
        <begin position="6"/>
        <end position="30"/>
    </location>
</feature>
<feature type="domain" description="Nematode cuticle collagen N-terminal" evidence="6">
    <location>
        <begin position="6"/>
        <end position="58"/>
    </location>
</feature>
<feature type="non-terminal residue" evidence="7">
    <location>
        <position position="297"/>
    </location>
</feature>
<name>A0AA36D9C2_9BILA</name>
<organism evidence="7 8">
    <name type="scientific">Mesorhabditis spiculigera</name>
    <dbReference type="NCBI Taxonomy" id="96644"/>
    <lineage>
        <taxon>Eukaryota</taxon>
        <taxon>Metazoa</taxon>
        <taxon>Ecdysozoa</taxon>
        <taxon>Nematoda</taxon>
        <taxon>Chromadorea</taxon>
        <taxon>Rhabditida</taxon>
        <taxon>Rhabditina</taxon>
        <taxon>Rhabditomorpha</taxon>
        <taxon>Rhabditoidea</taxon>
        <taxon>Rhabditidae</taxon>
        <taxon>Mesorhabditinae</taxon>
        <taxon>Mesorhabditis</taxon>
    </lineage>
</organism>
<keyword evidence="3" id="KW-1015">Disulfide bond</keyword>
<dbReference type="GO" id="GO:0042302">
    <property type="term" value="F:structural constituent of cuticle"/>
    <property type="evidence" value="ECO:0007669"/>
    <property type="project" value="InterPro"/>
</dbReference>
<comment type="caution">
    <text evidence="7">The sequence shown here is derived from an EMBL/GenBank/DDBJ whole genome shotgun (WGS) entry which is preliminary data.</text>
</comment>
<evidence type="ECO:0000256" key="1">
    <source>
        <dbReference type="ARBA" id="ARBA00011518"/>
    </source>
</evidence>
<protein>
    <recommendedName>
        <fullName evidence="6">Nematode cuticle collagen N-terminal domain-containing protein</fullName>
    </recommendedName>
</protein>
<dbReference type="Gene3D" id="1.20.5.320">
    <property type="entry name" value="6-Phosphogluconate Dehydrogenase, domain 3"/>
    <property type="match status" value="1"/>
</dbReference>
<feature type="compositionally biased region" description="Basic and acidic residues" evidence="4">
    <location>
        <begin position="109"/>
        <end position="120"/>
    </location>
</feature>
<evidence type="ECO:0000256" key="4">
    <source>
        <dbReference type="SAM" id="MobiDB-lite"/>
    </source>
</evidence>
<dbReference type="EMBL" id="CATQJA010002664">
    <property type="protein sequence ID" value="CAJ0582089.1"/>
    <property type="molecule type" value="Genomic_DNA"/>
</dbReference>
<feature type="region of interest" description="Disordered" evidence="4">
    <location>
        <begin position="91"/>
        <end position="125"/>
    </location>
</feature>
<evidence type="ECO:0000256" key="2">
    <source>
        <dbReference type="ARBA" id="ARBA00022737"/>
    </source>
</evidence>
<dbReference type="SMART" id="SM01088">
    <property type="entry name" value="Col_cuticle_N"/>
    <property type="match status" value="1"/>
</dbReference>